<dbReference type="InterPro" id="IPR012902">
    <property type="entry name" value="N_methyl_site"/>
</dbReference>
<dbReference type="PROSITE" id="PS00409">
    <property type="entry name" value="PROKAR_NTER_METHYL"/>
    <property type="match status" value="1"/>
</dbReference>
<gene>
    <name evidence="3" type="ORF">CaldiYA01_06830</name>
</gene>
<evidence type="ECO:0000256" key="1">
    <source>
        <dbReference type="SAM" id="Coils"/>
    </source>
</evidence>
<dbReference type="EMBL" id="AP024480">
    <property type="protein sequence ID" value="BCS80723.1"/>
    <property type="molecule type" value="Genomic_DNA"/>
</dbReference>
<dbReference type="NCBIfam" id="TIGR02532">
    <property type="entry name" value="IV_pilin_GFxxxE"/>
    <property type="match status" value="1"/>
</dbReference>
<keyword evidence="4" id="KW-1185">Reference proteome</keyword>
<dbReference type="InterPro" id="IPR045584">
    <property type="entry name" value="Pilin-like"/>
</dbReference>
<reference evidence="3 4" key="1">
    <citation type="submission" date="2021-02" db="EMBL/GenBank/DDBJ databases">
        <title>Nitrogen-fixing ability and nitrogen fixation related genes of thermophilic fermentative bacteria in the genus Caldicellulosiruptor.</title>
        <authorList>
            <person name="Chen Y."/>
            <person name="Nishihara A."/>
            <person name="Haruta S."/>
        </authorList>
    </citation>
    <scope>NUCLEOTIDE SEQUENCE [LARGE SCALE GENOMIC DNA]</scope>
    <source>
        <strain evidence="3 4">YA01</strain>
    </source>
</reference>
<feature type="transmembrane region" description="Helical" evidence="2">
    <location>
        <begin position="7"/>
        <end position="31"/>
    </location>
</feature>
<dbReference type="RefSeq" id="WP_207181345.1">
    <property type="nucleotide sequence ID" value="NZ_AP024480.1"/>
</dbReference>
<dbReference type="SUPFAM" id="SSF54523">
    <property type="entry name" value="Pili subunits"/>
    <property type="match status" value="1"/>
</dbReference>
<name>A0ABM7NKT6_9FIRM</name>
<evidence type="ECO:0000313" key="3">
    <source>
        <dbReference type="EMBL" id="BCS80723.1"/>
    </source>
</evidence>
<protein>
    <recommendedName>
        <fullName evidence="5">Prepilin-type N-terminal cleavage/methylation domain-containing protein</fullName>
    </recommendedName>
</protein>
<dbReference type="Pfam" id="PF07963">
    <property type="entry name" value="N_methyl"/>
    <property type="match status" value="1"/>
</dbReference>
<organism evidence="3 4">
    <name type="scientific">Caldicellulosiruptor diazotrophicus</name>
    <dbReference type="NCBI Taxonomy" id="2806205"/>
    <lineage>
        <taxon>Bacteria</taxon>
        <taxon>Bacillati</taxon>
        <taxon>Bacillota</taxon>
        <taxon>Bacillota incertae sedis</taxon>
        <taxon>Caldicellulosiruptorales</taxon>
        <taxon>Caldicellulosiruptoraceae</taxon>
        <taxon>Caldicellulosiruptor</taxon>
    </lineage>
</organism>
<keyword evidence="1" id="KW-0175">Coiled coil</keyword>
<keyword evidence="2" id="KW-1133">Transmembrane helix</keyword>
<accession>A0ABM7NKT6</accession>
<evidence type="ECO:0000256" key="2">
    <source>
        <dbReference type="SAM" id="Phobius"/>
    </source>
</evidence>
<keyword evidence="2" id="KW-0812">Transmembrane</keyword>
<evidence type="ECO:0000313" key="4">
    <source>
        <dbReference type="Proteomes" id="UP000663623"/>
    </source>
</evidence>
<sequence>MKRVLKGFTLIEIIAVVAIVGIIVVALYSFFINNFKVVQEEAKIAQIESQAKRLEDTIKQWLQMADQQNILVYPLSKRIDMIVYEDNSAVSGIAISITFEPSTKGIRITKNGNITSFLDGKIINFDVEDVTPQIKIQYTVDLGIRGKTRTYKIVYTRRYDW</sequence>
<dbReference type="Gene3D" id="3.30.700.10">
    <property type="entry name" value="Glycoprotein, Type 4 Pilin"/>
    <property type="match status" value="1"/>
</dbReference>
<keyword evidence="2" id="KW-0472">Membrane</keyword>
<proteinExistence type="predicted"/>
<evidence type="ECO:0008006" key="5">
    <source>
        <dbReference type="Google" id="ProtNLM"/>
    </source>
</evidence>
<feature type="coiled-coil region" evidence="1">
    <location>
        <begin position="37"/>
        <end position="64"/>
    </location>
</feature>
<dbReference type="Proteomes" id="UP000663623">
    <property type="component" value="Chromosome"/>
</dbReference>